<dbReference type="InterPro" id="IPR023057">
    <property type="entry name" value="GlnE"/>
</dbReference>
<dbReference type="SUPFAM" id="SSF81593">
    <property type="entry name" value="Nucleotidyltransferase substrate binding subunit/domain"/>
    <property type="match status" value="2"/>
</dbReference>
<dbReference type="Gene3D" id="3.30.460.10">
    <property type="entry name" value="Beta Polymerase, domain 2"/>
    <property type="match status" value="2"/>
</dbReference>
<dbReference type="NCBIfam" id="NF010707">
    <property type="entry name" value="PRK14109.1"/>
    <property type="match status" value="1"/>
</dbReference>
<dbReference type="PANTHER" id="PTHR30621">
    <property type="entry name" value="GLUTAMINE SYNTHETASE ADENYLYLTRANSFERASE"/>
    <property type="match status" value="1"/>
</dbReference>
<feature type="domain" description="Glutamate-ammonia ligase adenylyltransferase repeated" evidence="7">
    <location>
        <begin position="540"/>
        <end position="770"/>
    </location>
</feature>
<dbReference type="CDD" id="cd05401">
    <property type="entry name" value="NT_GlnE_GlnD_like"/>
    <property type="match status" value="2"/>
</dbReference>
<keyword evidence="10" id="KW-1185">Reference proteome</keyword>
<keyword evidence="3" id="KW-0547">Nucleotide-binding</keyword>
<dbReference type="InterPro" id="IPR013546">
    <property type="entry name" value="PII_UdlTrfase/GS_AdlTrfase"/>
</dbReference>
<dbReference type="SUPFAM" id="SSF81301">
    <property type="entry name" value="Nucleotidyltransferase"/>
    <property type="match status" value="2"/>
</dbReference>
<evidence type="ECO:0000256" key="2">
    <source>
        <dbReference type="ARBA" id="ARBA00022695"/>
    </source>
</evidence>
<evidence type="ECO:0000256" key="4">
    <source>
        <dbReference type="ARBA" id="ARBA00022840"/>
    </source>
</evidence>
<keyword evidence="5" id="KW-0460">Magnesium</keyword>
<dbReference type="InterPro" id="IPR005190">
    <property type="entry name" value="GlnE_rpt_dom"/>
</dbReference>
<dbReference type="EMBL" id="CP070228">
    <property type="protein sequence ID" value="QRV02843.1"/>
    <property type="molecule type" value="Genomic_DNA"/>
</dbReference>
<dbReference type="GO" id="GO:0008882">
    <property type="term" value="F:[glutamate-ammonia-ligase] adenylyltransferase activity"/>
    <property type="evidence" value="ECO:0007669"/>
    <property type="project" value="UniProtKB-EC"/>
</dbReference>
<keyword evidence="6" id="KW-0511">Multifunctional enzyme</keyword>
<dbReference type="InterPro" id="IPR043519">
    <property type="entry name" value="NT_sf"/>
</dbReference>
<evidence type="ECO:0000313" key="9">
    <source>
        <dbReference type="EMBL" id="QRV02843.1"/>
    </source>
</evidence>
<gene>
    <name evidence="9" type="ORF">JTE88_03735</name>
</gene>
<evidence type="ECO:0000259" key="7">
    <source>
        <dbReference type="Pfam" id="PF03710"/>
    </source>
</evidence>
<dbReference type="Pfam" id="PF08335">
    <property type="entry name" value="GlnD_UR_UTase"/>
    <property type="match status" value="2"/>
</dbReference>
<keyword evidence="4" id="KW-0067">ATP-binding</keyword>
<evidence type="ECO:0000259" key="8">
    <source>
        <dbReference type="Pfam" id="PF08335"/>
    </source>
</evidence>
<feature type="domain" description="PII-uridylyltransferase/Glutamine-synthetase adenylyltransferase" evidence="8">
    <location>
        <begin position="808"/>
        <end position="888"/>
    </location>
</feature>
<protein>
    <submittedName>
        <fullName evidence="9">Bifunctional [glutamine synthetase] adenylyltransferase/[glutamine synthetase]-adenylyl-L-tyrosine phosphorylase</fullName>
        <ecNumber evidence="9">2.7.7.42</ecNumber>
        <ecNumber evidence="9">2.7.7.89</ecNumber>
    </submittedName>
</protein>
<evidence type="ECO:0000256" key="3">
    <source>
        <dbReference type="ARBA" id="ARBA00022741"/>
    </source>
</evidence>
<keyword evidence="2 9" id="KW-0548">Nucleotidyltransferase</keyword>
<dbReference type="GO" id="GO:0047388">
    <property type="term" value="F:[glutamine synthetase]-adenylyl-L-tyrosine phosphorylase activity"/>
    <property type="evidence" value="ECO:0007669"/>
    <property type="project" value="UniProtKB-EC"/>
</dbReference>
<feature type="domain" description="Glutamate-ammonia ligase adenylyltransferase repeated" evidence="7">
    <location>
        <begin position="47"/>
        <end position="276"/>
    </location>
</feature>
<dbReference type="RefSeq" id="WP_204425480.1">
    <property type="nucleotide sequence ID" value="NZ_CP070228.1"/>
</dbReference>
<organism evidence="9 10">
    <name type="scientific">Arcanobacterium phocisimile</name>
    <dbReference type="NCBI Taxonomy" id="1302235"/>
    <lineage>
        <taxon>Bacteria</taxon>
        <taxon>Bacillati</taxon>
        <taxon>Actinomycetota</taxon>
        <taxon>Actinomycetes</taxon>
        <taxon>Actinomycetales</taxon>
        <taxon>Actinomycetaceae</taxon>
        <taxon>Arcanobacterium</taxon>
    </lineage>
</organism>
<accession>A0ABX7IM03</accession>
<dbReference type="Proteomes" id="UP000602653">
    <property type="component" value="Chromosome"/>
</dbReference>
<evidence type="ECO:0000256" key="5">
    <source>
        <dbReference type="ARBA" id="ARBA00022842"/>
    </source>
</evidence>
<sequence>MADNPHLFEYAANPGQAQVAYERLGEGLRPEHTHLFDRIINNPHSCQRLGAILGFSSTLADILIVHPQLLSALEDDIDTPYAPHISAVEAQDETEYVDALRLAYYRRLITIASHDLTQEKPIDGVYDISRMLAGLAGEVLQHALTGAQHWLPEASKVEFSIIAMGKTGAQELNYISDVDVIYIAEPATKDVTEADTVRIGTAITAWMTRAVSARGQIPPLWELDANLRPEGKNGPMVRTLASHQAYYERWAQPWEFQALLKARPIAGNQDLGQRYLDFVTPLVWSVANHEGFVDEVRRMRERVLSQIPRAKADRQLKLGAGGLRDIEFTIQLLQLVHGRTDQSVRAPGTIEAINQLSEAGYIGREAGHKLDRHYRFLRTLEHRIQLQRLRRTHDVPAVEHLQAIATTLGMNAVELESRWQEIRRDVRQLHTAIFYHPLLPSLASLDPDNVVLDEHAARERLAAIGFKNTDLALRNISALTTGLSRTATIQRHVLPAMLGWMAEAVEPDHGLNAFCDVSQRLGTTSWYMRLLRDSALVAPRLAHVLATSRYVARLLPSLPDAITWLDDDQQLCPQSRNELDTELAALVSRRKTASDKALAGRYLRRREMLRMALGQTLNLVSLPDVHRALSDASDIAITAALNGALSETNQHARHCVIAMGSLGGREVGYASDADLLFVYAPHPGVDDETAFREAQHVASQTLQLLKVAGREPAVEADTKLRPEGKQGAITRSLSSYQTYYQRWAQTWEQQALLRARYCAGDEELAQQWLESINPIRYPELGLTDEQVRDIQMLKIRMERERLPRGADPTRHLKLGRGGMTDVEWTIQLCQLQHAGQQGELRSQSTLRALTAAVETGIIADDDAQILQDSWMTAHTIRDLNVLATGKSGSALELVPDDPALLQLFAALEGKPPSASHEIAESYLRSSRRARAVMEKYFYGEDNE</sequence>
<dbReference type="EC" id="2.7.7.42" evidence="9"/>
<evidence type="ECO:0000313" key="10">
    <source>
        <dbReference type="Proteomes" id="UP000602653"/>
    </source>
</evidence>
<name>A0ABX7IM03_9ACTO</name>
<dbReference type="Gene3D" id="1.20.120.330">
    <property type="entry name" value="Nucleotidyltransferases domain 2"/>
    <property type="match status" value="2"/>
</dbReference>
<evidence type="ECO:0000256" key="1">
    <source>
        <dbReference type="ARBA" id="ARBA00022679"/>
    </source>
</evidence>
<keyword evidence="1 9" id="KW-0808">Transferase</keyword>
<proteinExistence type="predicted"/>
<evidence type="ECO:0000256" key="6">
    <source>
        <dbReference type="ARBA" id="ARBA00023268"/>
    </source>
</evidence>
<feature type="domain" description="PII-uridylyltransferase/Glutamine-synthetase adenylyltransferase" evidence="8">
    <location>
        <begin position="297"/>
        <end position="434"/>
    </location>
</feature>
<dbReference type="EC" id="2.7.7.89" evidence="9"/>
<reference evidence="9 10" key="1">
    <citation type="submission" date="2021-02" db="EMBL/GenBank/DDBJ databases">
        <title>Complete Genome Sequence of Arcanobacterium phocisimile strain DSM 26142T from a harbour seal.</title>
        <authorList>
            <person name="Borowiak M."/>
            <person name="Alssahen M."/>
            <person name="Malorny B."/>
            <person name="Laemmler C."/>
            <person name="Siebert U."/>
            <person name="Ploetz M."/>
            <person name="Abdulmawjood A."/>
        </authorList>
    </citation>
    <scope>NUCLEOTIDE SEQUENCE [LARGE SCALE GENOMIC DNA]</scope>
    <source>
        <strain evidence="9 10">DSM 26142</strain>
    </source>
</reference>
<dbReference type="PANTHER" id="PTHR30621:SF0">
    <property type="entry name" value="BIFUNCTIONAL GLUTAMINE SYNTHETASE ADENYLYLTRANSFERASE_ADENYLYL-REMOVING ENZYME"/>
    <property type="match status" value="1"/>
</dbReference>
<dbReference type="Pfam" id="PF03710">
    <property type="entry name" value="GlnE"/>
    <property type="match status" value="2"/>
</dbReference>